<accession>A0A1I4GM72</accession>
<dbReference type="STRING" id="504800.SAMN04488085_10961"/>
<sequence>MDTVNEITDEHRRLAQELAGKGVKYAFASWIDVLGRPKSKTVPIDHLPNLLAGSERYTPRGMGGIGVMDPVEDEVAGIPDLSTLKVLPWDRRVAWMVADMSWGGREPYALCPRSILKKQVAAAAELGFVAQLGVEPEFYVFKPESLQEGSRQLIPMAQSGEIKPSPAYDVETTVDSLPFLDKMASYMAELDFGLFSFDAEGGEGQYEFDFAHAPVLESADRLTLFRFMARQAAKECGLLVTFMPKPFADLWGSGAHFNMSLEDADSGKNVFREGTGNDAWTKLTYAFVGGILKHARALTALANPTTNSYRRLVPRLADGQISWAPTKISYGYNNRSCMLRLPANRPAVENRAVDSAANTYLTAAFMLAAGLDGIRNNIDPGEARDDLSYMAQVDSLPRSLLEAVEAFEADPLTHEVFHPNFIREYAEMKVAEWDRANLEVTDRERAAYLLNL</sequence>
<evidence type="ECO:0000313" key="7">
    <source>
        <dbReference type="Proteomes" id="UP000199152"/>
    </source>
</evidence>
<dbReference type="AlphaFoldDB" id="A0A1I4GM72"/>
<dbReference type="RefSeq" id="WP_091326059.1">
    <property type="nucleotide sequence ID" value="NZ_FOSW01000009.1"/>
</dbReference>
<gene>
    <name evidence="6" type="ORF">SAMN04488085_10961</name>
</gene>
<dbReference type="Pfam" id="PF00120">
    <property type="entry name" value="Gln-synt_C"/>
    <property type="match status" value="1"/>
</dbReference>
<evidence type="ECO:0000256" key="3">
    <source>
        <dbReference type="PROSITE-ProRule" id="PRU01331"/>
    </source>
</evidence>
<dbReference type="GO" id="GO:0006542">
    <property type="term" value="P:glutamine biosynthetic process"/>
    <property type="evidence" value="ECO:0007669"/>
    <property type="project" value="InterPro"/>
</dbReference>
<comment type="similarity">
    <text evidence="1 3 4">Belongs to the glutamine synthetase family.</text>
</comment>
<dbReference type="Gene3D" id="3.30.590.10">
    <property type="entry name" value="Glutamine synthetase/guanido kinase, catalytic domain"/>
    <property type="match status" value="1"/>
</dbReference>
<evidence type="ECO:0000259" key="5">
    <source>
        <dbReference type="PROSITE" id="PS51987"/>
    </source>
</evidence>
<evidence type="ECO:0000313" key="6">
    <source>
        <dbReference type="EMBL" id="SFL30600.1"/>
    </source>
</evidence>
<dbReference type="EMBL" id="FOSW01000009">
    <property type="protein sequence ID" value="SFL30600.1"/>
    <property type="molecule type" value="Genomic_DNA"/>
</dbReference>
<dbReference type="PANTHER" id="PTHR43785">
    <property type="entry name" value="GAMMA-GLUTAMYLPUTRESCINE SYNTHETASE"/>
    <property type="match status" value="1"/>
</dbReference>
<evidence type="ECO:0000256" key="1">
    <source>
        <dbReference type="ARBA" id="ARBA00009897"/>
    </source>
</evidence>
<dbReference type="SMART" id="SM01230">
    <property type="entry name" value="Gln-synt_C"/>
    <property type="match status" value="1"/>
</dbReference>
<keyword evidence="7" id="KW-1185">Reference proteome</keyword>
<feature type="domain" description="GS catalytic" evidence="5">
    <location>
        <begin position="112"/>
        <end position="452"/>
    </location>
</feature>
<keyword evidence="2" id="KW-0436">Ligase</keyword>
<dbReference type="InterPro" id="IPR014746">
    <property type="entry name" value="Gln_synth/guanido_kin_cat_dom"/>
</dbReference>
<proteinExistence type="inferred from homology"/>
<evidence type="ECO:0000256" key="4">
    <source>
        <dbReference type="RuleBase" id="RU000384"/>
    </source>
</evidence>
<name>A0A1I4GM72_9ACTN</name>
<dbReference type="SUPFAM" id="SSF54368">
    <property type="entry name" value="Glutamine synthetase, N-terminal domain"/>
    <property type="match status" value="1"/>
</dbReference>
<dbReference type="InterPro" id="IPR036651">
    <property type="entry name" value="Gln_synt_N_sf"/>
</dbReference>
<dbReference type="PROSITE" id="PS51987">
    <property type="entry name" value="GS_CATALYTIC"/>
    <property type="match status" value="1"/>
</dbReference>
<dbReference type="PANTHER" id="PTHR43785:SF14">
    <property type="entry name" value="GLUTAMINE SYNTHETASE"/>
    <property type="match status" value="1"/>
</dbReference>
<organism evidence="6 7">
    <name type="scientific">Geodermatophilus ruber</name>
    <dbReference type="NCBI Taxonomy" id="504800"/>
    <lineage>
        <taxon>Bacteria</taxon>
        <taxon>Bacillati</taxon>
        <taxon>Actinomycetota</taxon>
        <taxon>Actinomycetes</taxon>
        <taxon>Geodermatophilales</taxon>
        <taxon>Geodermatophilaceae</taxon>
        <taxon>Geodermatophilus</taxon>
    </lineage>
</organism>
<dbReference type="OrthoDB" id="9807095at2"/>
<dbReference type="SUPFAM" id="SSF55931">
    <property type="entry name" value="Glutamine synthetase/guanido kinase"/>
    <property type="match status" value="1"/>
</dbReference>
<reference evidence="7" key="1">
    <citation type="submission" date="2016-10" db="EMBL/GenBank/DDBJ databases">
        <authorList>
            <person name="Varghese N."/>
            <person name="Submissions S."/>
        </authorList>
    </citation>
    <scope>NUCLEOTIDE SEQUENCE [LARGE SCALE GENOMIC DNA]</scope>
    <source>
        <strain evidence="7">DSM 45317</strain>
    </source>
</reference>
<dbReference type="Proteomes" id="UP000199152">
    <property type="component" value="Unassembled WGS sequence"/>
</dbReference>
<protein>
    <submittedName>
        <fullName evidence="6">L-glutamine synthetase</fullName>
    </submittedName>
</protein>
<dbReference type="InParanoid" id="A0A1I4GM72"/>
<dbReference type="GO" id="GO:0004356">
    <property type="term" value="F:glutamine synthetase activity"/>
    <property type="evidence" value="ECO:0007669"/>
    <property type="project" value="InterPro"/>
</dbReference>
<dbReference type="InterPro" id="IPR008146">
    <property type="entry name" value="Gln_synth_cat_dom"/>
</dbReference>
<evidence type="ECO:0000256" key="2">
    <source>
        <dbReference type="ARBA" id="ARBA00022598"/>
    </source>
</evidence>
<dbReference type="Gene3D" id="3.10.20.70">
    <property type="entry name" value="Glutamine synthetase, N-terminal domain"/>
    <property type="match status" value="1"/>
</dbReference>